<dbReference type="PROSITE" id="PS50073">
    <property type="entry name" value="COPPER_FIST_2"/>
    <property type="match status" value="1"/>
</dbReference>
<dbReference type="GO" id="GO:0005507">
    <property type="term" value="F:copper ion binding"/>
    <property type="evidence" value="ECO:0007669"/>
    <property type="project" value="InterPro"/>
</dbReference>
<reference evidence="10 11" key="1">
    <citation type="journal article" date="2009" name="Nature">
        <title>Evolution of pathogenicity and sexual reproduction in eight Candida genomes.</title>
        <authorList>
            <person name="Butler G."/>
            <person name="Rasmussen M.D."/>
            <person name="Lin M.F."/>
            <person name="Santos M.A."/>
            <person name="Sakthikumar S."/>
            <person name="Munro C.A."/>
            <person name="Rheinbay E."/>
            <person name="Grabherr M."/>
            <person name="Forche A."/>
            <person name="Reedy J.L."/>
            <person name="Agrafioti I."/>
            <person name="Arnaud M.B."/>
            <person name="Bates S."/>
            <person name="Brown A.J."/>
            <person name="Brunke S."/>
            <person name="Costanzo M.C."/>
            <person name="Fitzpatrick D.A."/>
            <person name="de Groot P.W."/>
            <person name="Harris D."/>
            <person name="Hoyer L.L."/>
            <person name="Hube B."/>
            <person name="Klis F.M."/>
            <person name="Kodira C."/>
            <person name="Lennard N."/>
            <person name="Logue M.E."/>
            <person name="Martin R."/>
            <person name="Neiman A.M."/>
            <person name="Nikolaou E."/>
            <person name="Quail M.A."/>
            <person name="Quinn J."/>
            <person name="Santos M.C."/>
            <person name="Schmitzberger F.F."/>
            <person name="Sherlock G."/>
            <person name="Shah P."/>
            <person name="Silverstein K.A."/>
            <person name="Skrzypek M.S."/>
            <person name="Soll D."/>
            <person name="Staggs R."/>
            <person name="Stansfield I."/>
            <person name="Stumpf M.P."/>
            <person name="Sudbery P.E."/>
            <person name="Srikantha T."/>
            <person name="Zeng Q."/>
            <person name="Berman J."/>
            <person name="Berriman M."/>
            <person name="Heitman J."/>
            <person name="Gow N.A."/>
            <person name="Lorenz M.C."/>
            <person name="Birren B.W."/>
            <person name="Kellis M."/>
            <person name="Cuomo C.A."/>
        </authorList>
    </citation>
    <scope>NUCLEOTIDE SEQUENCE [LARGE SCALE GENOMIC DNA]</scope>
    <source>
        <strain evidence="11">ATCC MYA-3404 / T1</strain>
    </source>
</reference>
<keyword evidence="3" id="KW-0862">Zinc</keyword>
<dbReference type="SMART" id="SM01090">
    <property type="entry name" value="Copper-fist"/>
    <property type="match status" value="1"/>
</dbReference>
<dbReference type="HOGENOM" id="CLU_031396_0_0_1"/>
<feature type="domain" description="Copper-fist" evidence="9">
    <location>
        <begin position="1"/>
        <end position="40"/>
    </location>
</feature>
<evidence type="ECO:0000313" key="10">
    <source>
        <dbReference type="EMBL" id="EER31177.1"/>
    </source>
</evidence>
<dbReference type="OrthoDB" id="5600085at2759"/>
<gene>
    <name evidence="10" type="ORF">CTRG_04907</name>
</gene>
<evidence type="ECO:0000259" key="9">
    <source>
        <dbReference type="PROSITE" id="PS50073"/>
    </source>
</evidence>
<dbReference type="InterPro" id="IPR051763">
    <property type="entry name" value="Copper_Homeo_Regul"/>
</dbReference>
<keyword evidence="6" id="KW-0804">Transcription</keyword>
<dbReference type="Pfam" id="PF00649">
    <property type="entry name" value="Copper-fist"/>
    <property type="match status" value="1"/>
</dbReference>
<dbReference type="SUPFAM" id="SSF57879">
    <property type="entry name" value="Zinc domain conserved in yeast copper-regulated transcription factors"/>
    <property type="match status" value="1"/>
</dbReference>
<name>C5MFR4_CANTT</name>
<evidence type="ECO:0000256" key="4">
    <source>
        <dbReference type="ARBA" id="ARBA00023008"/>
    </source>
</evidence>
<dbReference type="RefSeq" id="XP_002550609.1">
    <property type="nucleotide sequence ID" value="XM_002550563.1"/>
</dbReference>
<sequence length="459" mass="50144">MILIDGDKYACMECVRGHRSSSCKHHQRPLLQVRSKGRPVEYANGNPNHRVAVFAEEIANSEEILDNDNKSKKCSTAPIVILKASNKQVVDLKSGEIIGPYDESKTSKVTTTKPVPQQQPIINHDSFINTSSCCTPKISKGKSCDCCNNKKRAVNKSRILQNYIKNKLNNKVKQDQKFVLVNEIPKSNEAKTNEAQVYGVVPVASCSIPGTCCCGDDCSCEGCIVHGNSKLGTIPNTLAESNPSVEFMDYDINSFPPKVEEGNMVFNSLSFTDNGEFPNILHTAVTSLQEQSESSSPGSPNTCSCPSDSCDCTNCEVHGIINGYKLDDYFKDQSKLLNSIDFNFADLLAPASQSPVSIPQLPSQQKMSTMQSIPMAMPQVNQPQVNISNPSSMSQYIPPPQPSQVTNNQGNFEIFDYNLHNSLATTNNGNINGVENYNPNPPSKGSCCSKKNGNNQNLI</sequence>
<evidence type="ECO:0000256" key="7">
    <source>
        <dbReference type="ARBA" id="ARBA00023242"/>
    </source>
</evidence>
<protein>
    <recommendedName>
        <fullName evidence="9">Copper-fist domain-containing protein</fullName>
    </recommendedName>
</protein>
<dbReference type="InterPro" id="IPR001083">
    <property type="entry name" value="Cu_fist_DNA-bd_dom"/>
</dbReference>
<dbReference type="VEuPathDB" id="FungiDB:CTRG_04907"/>
<dbReference type="GO" id="GO:0000978">
    <property type="term" value="F:RNA polymerase II cis-regulatory region sequence-specific DNA binding"/>
    <property type="evidence" value="ECO:0007669"/>
    <property type="project" value="TreeGrafter"/>
</dbReference>
<evidence type="ECO:0000313" key="11">
    <source>
        <dbReference type="Proteomes" id="UP000002037"/>
    </source>
</evidence>
<dbReference type="GO" id="GO:0045944">
    <property type="term" value="P:positive regulation of transcription by RNA polymerase II"/>
    <property type="evidence" value="ECO:0007669"/>
    <property type="project" value="TreeGrafter"/>
</dbReference>
<dbReference type="FunFam" id="3.90.430.10:FF:000001">
    <property type="entry name" value="Copper fist DNA-binding protein"/>
    <property type="match status" value="1"/>
</dbReference>
<dbReference type="PRINTS" id="PR00617">
    <property type="entry name" value="COPPERFIST"/>
</dbReference>
<dbReference type="KEGG" id="ctp:CTRG_04907"/>
<dbReference type="PANTHER" id="PTHR28088">
    <property type="entry name" value="TRANSCRIPTIONAL ACTIVATOR HAA1-RELATED"/>
    <property type="match status" value="1"/>
</dbReference>
<dbReference type="GO" id="GO:0000981">
    <property type="term" value="F:DNA-binding transcription factor activity, RNA polymerase II-specific"/>
    <property type="evidence" value="ECO:0007669"/>
    <property type="project" value="TreeGrafter"/>
</dbReference>
<dbReference type="Proteomes" id="UP000002037">
    <property type="component" value="Unassembled WGS sequence"/>
</dbReference>
<proteinExistence type="predicted"/>
<keyword evidence="11" id="KW-1185">Reference proteome</keyword>
<evidence type="ECO:0000256" key="8">
    <source>
        <dbReference type="SAM" id="MobiDB-lite"/>
    </source>
</evidence>
<dbReference type="EMBL" id="GG692401">
    <property type="protein sequence ID" value="EER31177.1"/>
    <property type="molecule type" value="Genomic_DNA"/>
</dbReference>
<accession>C5MFR4</accession>
<dbReference type="AlphaFoldDB" id="C5MFR4"/>
<keyword evidence="2" id="KW-0479">Metal-binding</keyword>
<dbReference type="SMART" id="SM00412">
    <property type="entry name" value="Cu_FIST"/>
    <property type="match status" value="1"/>
</dbReference>
<evidence type="ECO:0000256" key="6">
    <source>
        <dbReference type="ARBA" id="ARBA00023163"/>
    </source>
</evidence>
<dbReference type="GO" id="GO:0005634">
    <property type="term" value="C:nucleus"/>
    <property type="evidence" value="ECO:0007669"/>
    <property type="project" value="UniProtKB-SubCell"/>
</dbReference>
<dbReference type="eggNOG" id="ENOG502QQ0T">
    <property type="taxonomic scope" value="Eukaryota"/>
</dbReference>
<evidence type="ECO:0000256" key="5">
    <source>
        <dbReference type="ARBA" id="ARBA00023015"/>
    </source>
</evidence>
<dbReference type="GO" id="GO:0006879">
    <property type="term" value="P:intracellular iron ion homeostasis"/>
    <property type="evidence" value="ECO:0007669"/>
    <property type="project" value="TreeGrafter"/>
</dbReference>
<dbReference type="GeneID" id="8298910"/>
<comment type="subcellular location">
    <subcellularLocation>
        <location evidence="1">Nucleus</location>
    </subcellularLocation>
</comment>
<dbReference type="PANTHER" id="PTHR28088:SF5">
    <property type="entry name" value="TRANSCRIPTIONAL ACTIVATOR HAA1-RELATED"/>
    <property type="match status" value="1"/>
</dbReference>
<dbReference type="Gene3D" id="3.90.430.10">
    <property type="entry name" value="Copper fist DNA-binding domain"/>
    <property type="match status" value="1"/>
</dbReference>
<keyword evidence="7" id="KW-0539">Nucleus</keyword>
<dbReference type="GO" id="GO:0006878">
    <property type="term" value="P:intracellular copper ion homeostasis"/>
    <property type="evidence" value="ECO:0007669"/>
    <property type="project" value="TreeGrafter"/>
</dbReference>
<evidence type="ECO:0000256" key="3">
    <source>
        <dbReference type="ARBA" id="ARBA00022833"/>
    </source>
</evidence>
<organism evidence="10 11">
    <name type="scientific">Candida tropicalis (strain ATCC MYA-3404 / T1)</name>
    <name type="common">Yeast</name>
    <dbReference type="NCBI Taxonomy" id="294747"/>
    <lineage>
        <taxon>Eukaryota</taxon>
        <taxon>Fungi</taxon>
        <taxon>Dikarya</taxon>
        <taxon>Ascomycota</taxon>
        <taxon>Saccharomycotina</taxon>
        <taxon>Pichiomycetes</taxon>
        <taxon>Debaryomycetaceae</taxon>
        <taxon>Candida/Lodderomyces clade</taxon>
        <taxon>Candida</taxon>
    </lineage>
</organism>
<evidence type="ECO:0000256" key="1">
    <source>
        <dbReference type="ARBA" id="ARBA00004123"/>
    </source>
</evidence>
<keyword evidence="4" id="KW-0186">Copper</keyword>
<evidence type="ECO:0000256" key="2">
    <source>
        <dbReference type="ARBA" id="ARBA00022723"/>
    </source>
</evidence>
<feature type="compositionally biased region" description="Polar residues" evidence="8">
    <location>
        <begin position="449"/>
        <end position="459"/>
    </location>
</feature>
<keyword evidence="5" id="KW-0805">Transcription regulation</keyword>
<feature type="region of interest" description="Disordered" evidence="8">
    <location>
        <begin position="434"/>
        <end position="459"/>
    </location>
</feature>
<dbReference type="InterPro" id="IPR036395">
    <property type="entry name" value="Cu_fist_DNA-bd_dom_sf"/>
</dbReference>